<dbReference type="Gene3D" id="3.40.190.170">
    <property type="entry name" value="Bacterial extracellular solute-binding protein, family 7"/>
    <property type="match status" value="1"/>
</dbReference>
<dbReference type="NCBIfam" id="NF037995">
    <property type="entry name" value="TRAP_S1"/>
    <property type="match status" value="1"/>
</dbReference>
<proteinExistence type="predicted"/>
<dbReference type="PANTHER" id="PTHR33376">
    <property type="match status" value="1"/>
</dbReference>
<gene>
    <name evidence="2" type="ORF">MGWOODY_XGa2998</name>
</gene>
<protein>
    <recommendedName>
        <fullName evidence="3">TRAP-type C4-dicarboxylate transport system, periplasmic component</fullName>
    </recommendedName>
</protein>
<dbReference type="Pfam" id="PF03480">
    <property type="entry name" value="DctP"/>
    <property type="match status" value="1"/>
</dbReference>
<evidence type="ECO:0008006" key="3">
    <source>
        <dbReference type="Google" id="ProtNLM"/>
    </source>
</evidence>
<dbReference type="EMBL" id="CZRL01000008">
    <property type="protein sequence ID" value="CUS49944.1"/>
    <property type="molecule type" value="Genomic_DNA"/>
</dbReference>
<evidence type="ECO:0000313" key="2">
    <source>
        <dbReference type="EMBL" id="CUS49944.1"/>
    </source>
</evidence>
<evidence type="ECO:0000256" key="1">
    <source>
        <dbReference type="ARBA" id="ARBA00022729"/>
    </source>
</evidence>
<dbReference type="InterPro" id="IPR038404">
    <property type="entry name" value="TRAP_DctP_sf"/>
</dbReference>
<dbReference type="InterPro" id="IPR018389">
    <property type="entry name" value="DctP_fam"/>
</dbReference>
<accession>A0A170PQH6</accession>
<sequence length="356" mass="38779">MRSSIKSLCAAMLTGIFVFVAQPATADVQQMKFEVVGTWGFLENWQQFESPFWTETLPAASGGKLTANAKPYTELGLKGYEVMQGLKKGAYDVVHALTSYSAQASPALEGIDLAGVVQDFGVYRETVNAYRSVIAREIADKYNAKLLNLYSFPSQQLWCNMKDKSITSISLKDLAGKKIRTYSRTLGDFIEGLDASAVTIAFAEVVPALQKGVADCGITGTMPAYNAKWWQVVTHNIRVRLGYAATFTAMNMDTWNSLNAETQALIQAEATKMEDAAWTFTKSLDQKGMDCNASGPCDKGEPGGMVAITPSAEDQAMLKDISEKFVLKRWAQRCGQTCADEWNATVGAIVGMTAKP</sequence>
<dbReference type="CDD" id="cd13602">
    <property type="entry name" value="PBP2_TRAP_BpDctp6_7"/>
    <property type="match status" value="1"/>
</dbReference>
<reference evidence="2" key="1">
    <citation type="submission" date="2015-10" db="EMBL/GenBank/DDBJ databases">
        <authorList>
            <person name="Gilbert D.G."/>
        </authorList>
    </citation>
    <scope>NUCLEOTIDE SEQUENCE</scope>
</reference>
<dbReference type="GO" id="GO:0055085">
    <property type="term" value="P:transmembrane transport"/>
    <property type="evidence" value="ECO:0007669"/>
    <property type="project" value="InterPro"/>
</dbReference>
<organism evidence="2">
    <name type="scientific">hydrothermal vent metagenome</name>
    <dbReference type="NCBI Taxonomy" id="652676"/>
    <lineage>
        <taxon>unclassified sequences</taxon>
        <taxon>metagenomes</taxon>
        <taxon>ecological metagenomes</taxon>
    </lineage>
</organism>
<name>A0A170PQH6_9ZZZZ</name>
<keyword evidence="1" id="KW-0732">Signal</keyword>
<dbReference type="AlphaFoldDB" id="A0A170PQH6"/>
<dbReference type="PANTHER" id="PTHR33376:SF4">
    <property type="entry name" value="SIALIC ACID-BINDING PERIPLASMIC PROTEIN SIAP"/>
    <property type="match status" value="1"/>
</dbReference>